<feature type="domain" description="Elongation factor G-binding protein C-terminal treble-clef zinc-finger" evidence="2">
    <location>
        <begin position="102"/>
        <end position="206"/>
    </location>
</feature>
<dbReference type="GO" id="GO:0003746">
    <property type="term" value="F:translation elongation factor activity"/>
    <property type="evidence" value="ECO:0007669"/>
    <property type="project" value="UniProtKB-KW"/>
</dbReference>
<dbReference type="AlphaFoldDB" id="A0A1E4R6Q5"/>
<keyword evidence="3" id="KW-0251">Elongation factor</keyword>
<evidence type="ECO:0000313" key="3">
    <source>
        <dbReference type="EMBL" id="ODV56150.1"/>
    </source>
</evidence>
<accession>A0A1E4R6Q5</accession>
<comment type="caution">
    <text evidence="3">The sequence shown here is derived from an EMBL/GenBank/DDBJ whole genome shotgun (WGS) entry which is preliminary data.</text>
</comment>
<feature type="domain" description="Elongation factor G-binding protein N-terminal" evidence="1">
    <location>
        <begin position="9"/>
        <end position="90"/>
    </location>
</feature>
<name>A0A1E4R6Q5_9BACI</name>
<evidence type="ECO:0000259" key="1">
    <source>
        <dbReference type="Pfam" id="PF07299"/>
    </source>
</evidence>
<dbReference type="EMBL" id="MECQ01000001">
    <property type="protein sequence ID" value="ODV56150.1"/>
    <property type="molecule type" value="Genomic_DNA"/>
</dbReference>
<evidence type="ECO:0000313" key="4">
    <source>
        <dbReference type="Proteomes" id="UP000094784"/>
    </source>
</evidence>
<protein>
    <submittedName>
        <fullName evidence="3">Elongation factor G-binding protein</fullName>
    </submittedName>
</protein>
<gene>
    <name evidence="3" type="ORF">BG258_09680</name>
</gene>
<dbReference type="Proteomes" id="UP000094784">
    <property type="component" value="Unassembled WGS sequence"/>
</dbReference>
<dbReference type="OrthoDB" id="1891078at2"/>
<dbReference type="Pfam" id="PF16571">
    <property type="entry name" value="FBP_C"/>
    <property type="match status" value="1"/>
</dbReference>
<dbReference type="CDD" id="cd16342">
    <property type="entry name" value="FusC_FusB"/>
    <property type="match status" value="1"/>
</dbReference>
<organism evidence="3 4">
    <name type="scientific">Lysinibacillus fusiformis</name>
    <dbReference type="NCBI Taxonomy" id="28031"/>
    <lineage>
        <taxon>Bacteria</taxon>
        <taxon>Bacillati</taxon>
        <taxon>Bacillota</taxon>
        <taxon>Bacilli</taxon>
        <taxon>Bacillales</taxon>
        <taxon>Bacillaceae</taxon>
        <taxon>Lysinibacillus</taxon>
    </lineage>
</organism>
<proteinExistence type="predicted"/>
<dbReference type="RefSeq" id="WP_069481163.1">
    <property type="nucleotide sequence ID" value="NZ_KV766182.1"/>
</dbReference>
<sequence>MEKQTIQPFLTVANYHLLEQQLSKILHALTTTKDKSVILAVRGLVETEITTKLELSTEETQLVEQLFTVTDRAHGDVLLEQLKPYVIPFKPVTASTLKSLFKKEKKLKLPNLDELDFQQICYLAWDDVGTHRKYVVLEQDDKLQGIKGVFSNNTVRGICAICNRHSDVGLFTTSIKGQVVGTFTNHSNYICADSQTCNEHVSDMNRTREFFQRITQK</sequence>
<dbReference type="InterPro" id="IPR032330">
    <property type="entry name" value="EF-G-binding_C"/>
</dbReference>
<dbReference type="InterPro" id="IPR038344">
    <property type="entry name" value="EF-G_N_sf"/>
</dbReference>
<dbReference type="InterPro" id="IPR010841">
    <property type="entry name" value="EF-G-binding_N"/>
</dbReference>
<dbReference type="Pfam" id="PF07299">
    <property type="entry name" value="EF-G-binding_N"/>
    <property type="match status" value="1"/>
</dbReference>
<keyword evidence="3" id="KW-0648">Protein biosynthesis</keyword>
<reference evidence="3 4" key="1">
    <citation type="submission" date="2016-09" db="EMBL/GenBank/DDBJ databases">
        <title>Draft genome sequence of the soil isolate, Lysinibacillus fusiformis M5, a potential hypoxanthine producer.</title>
        <authorList>
            <person name="Gallegos-Monterrosa R."/>
            <person name="Maroti G."/>
            <person name="Balint B."/>
            <person name="Kovacs A.T."/>
        </authorList>
    </citation>
    <scope>NUCLEOTIDE SEQUENCE [LARGE SCALE GENOMIC DNA]</scope>
    <source>
        <strain evidence="3 4">M5</strain>
    </source>
</reference>
<dbReference type="Gene3D" id="1.20.1280.250">
    <property type="match status" value="1"/>
</dbReference>
<evidence type="ECO:0000259" key="2">
    <source>
        <dbReference type="Pfam" id="PF16571"/>
    </source>
</evidence>